<comment type="similarity">
    <text evidence="1">Belongs to the peptidase S13 family.</text>
</comment>
<dbReference type="Proteomes" id="UP000297477">
    <property type="component" value="Unassembled WGS sequence"/>
</dbReference>
<organism evidence="5 6">
    <name type="scientific">Micrococcus lylae</name>
    <dbReference type="NCBI Taxonomy" id="1273"/>
    <lineage>
        <taxon>Bacteria</taxon>
        <taxon>Bacillati</taxon>
        <taxon>Actinomycetota</taxon>
        <taxon>Actinomycetes</taxon>
        <taxon>Micrococcales</taxon>
        <taxon>Micrococcaceae</taxon>
        <taxon>Micrococcus</taxon>
    </lineage>
</organism>
<feature type="compositionally biased region" description="Pro residues" evidence="3">
    <location>
        <begin position="199"/>
        <end position="233"/>
    </location>
</feature>
<feature type="region of interest" description="Disordered" evidence="3">
    <location>
        <begin position="129"/>
        <end position="299"/>
    </location>
</feature>
<feature type="signal peptide" evidence="4">
    <location>
        <begin position="1"/>
        <end position="22"/>
    </location>
</feature>
<accession>A0ABY2K0F1</accession>
<evidence type="ECO:0000313" key="6">
    <source>
        <dbReference type="Proteomes" id="UP000297477"/>
    </source>
</evidence>
<evidence type="ECO:0000256" key="3">
    <source>
        <dbReference type="SAM" id="MobiDB-lite"/>
    </source>
</evidence>
<comment type="caution">
    <text evidence="5">The sequence shown here is derived from an EMBL/GenBank/DDBJ whole genome shotgun (WGS) entry which is preliminary data.</text>
</comment>
<evidence type="ECO:0008006" key="7">
    <source>
        <dbReference type="Google" id="ProtNLM"/>
    </source>
</evidence>
<gene>
    <name evidence="5" type="ORF">E4A49_04245</name>
</gene>
<feature type="chain" id="PRO_5047468424" description="Serine-type D-Ala-D-Ala carboxypeptidase" evidence="4">
    <location>
        <begin position="23"/>
        <end position="607"/>
    </location>
</feature>
<dbReference type="PANTHER" id="PTHR30023">
    <property type="entry name" value="D-ALANYL-D-ALANINE CARBOXYPEPTIDASE"/>
    <property type="match status" value="1"/>
</dbReference>
<dbReference type="InterPro" id="IPR000667">
    <property type="entry name" value="Peptidase_S13"/>
</dbReference>
<sequence length="607" mass="61958">MKTSLFAAAAAALLAASPVVQPHPGGIGPLEGDPAPAAVRQIAEDAATAPIPAEDEVASVLAGPLAEHPGTAHVSVRDAVTGEELYGQNQDAGVAPASALKLLTAATALRTLGSERQFRTRTVLVDPARSAVHTQPQPASTWQPAAPAQPAPAATTQPQPSSWTPQLTPSSTWQPQPSSSWAPSSSSWTPSPSSTWQPSPSPSGTPSPTPTQSPVPAPEPTPSPSNAPAPSPTSEPSESAEPSKSGEPSQSPSPSSASPSEGESDGEGVPPSSSPKPSGPKQLVLVGGGDVMLGTGASDEKRVDGRAGLVTLAEQTVKGLEEQGVTGEVELSLDLRLYAGDGVNPGWSEGLLEEGYISRVQPLATFGGRPQAGTAEERVADPAQFAAKRFQSVLKEKIAESGADLQLKVREDIPQTTVPREMVEESDSVGEVRSAPLREQVDYMLAHSDNQLAEALARNAAYAVGRTPDHRGAAGLMTDVAADLGVDTEGMDLKDACGLSGQNRISASALTGVLAASAEMPLLSAALEGLPRPGSDSTLSERLVGTAAEDVAAAKTGTLLESVSLTGRVVTPRGRVLVFSVVLSGIDSQVGEARAATDRAVVALAQL</sequence>
<protein>
    <recommendedName>
        <fullName evidence="7">Serine-type D-Ala-D-Ala carboxypeptidase</fullName>
    </recommendedName>
</protein>
<dbReference type="EMBL" id="SPKT01000006">
    <property type="protein sequence ID" value="TFH99960.1"/>
    <property type="molecule type" value="Genomic_DNA"/>
</dbReference>
<keyword evidence="4" id="KW-0732">Signal</keyword>
<dbReference type="RefSeq" id="WP_135103272.1">
    <property type="nucleotide sequence ID" value="NZ_SPKT01000006.1"/>
</dbReference>
<evidence type="ECO:0000256" key="2">
    <source>
        <dbReference type="ARBA" id="ARBA00022801"/>
    </source>
</evidence>
<dbReference type="PRINTS" id="PR00922">
    <property type="entry name" value="DADACBPTASE3"/>
</dbReference>
<feature type="compositionally biased region" description="Low complexity" evidence="3">
    <location>
        <begin position="134"/>
        <end position="198"/>
    </location>
</feature>
<dbReference type="Gene3D" id="3.40.710.10">
    <property type="entry name" value="DD-peptidase/beta-lactamase superfamily"/>
    <property type="match status" value="2"/>
</dbReference>
<name>A0ABY2K0F1_9MICC</name>
<evidence type="ECO:0000256" key="1">
    <source>
        <dbReference type="ARBA" id="ARBA00006096"/>
    </source>
</evidence>
<dbReference type="PANTHER" id="PTHR30023:SF0">
    <property type="entry name" value="PENICILLIN-SENSITIVE CARBOXYPEPTIDASE A"/>
    <property type="match status" value="1"/>
</dbReference>
<reference evidence="5 6" key="1">
    <citation type="submission" date="2019-03" db="EMBL/GenBank/DDBJ databases">
        <title>Reclassification of Micrococcus aloeverae and Micrococcus yunnanensis as later heterotypic synonyms of Micrococcus luteus.</title>
        <authorList>
            <person name="Huang C.-H."/>
        </authorList>
    </citation>
    <scope>NUCLEOTIDE SEQUENCE [LARGE SCALE GENOMIC DNA]</scope>
    <source>
        <strain evidence="5 6">BCRC 12151</strain>
    </source>
</reference>
<keyword evidence="2" id="KW-0378">Hydrolase</keyword>
<proteinExistence type="inferred from homology"/>
<dbReference type="SUPFAM" id="SSF56601">
    <property type="entry name" value="beta-lactamase/transpeptidase-like"/>
    <property type="match status" value="2"/>
</dbReference>
<dbReference type="Pfam" id="PF02113">
    <property type="entry name" value="Peptidase_S13"/>
    <property type="match status" value="2"/>
</dbReference>
<evidence type="ECO:0000256" key="4">
    <source>
        <dbReference type="SAM" id="SignalP"/>
    </source>
</evidence>
<keyword evidence="6" id="KW-1185">Reference proteome</keyword>
<dbReference type="InterPro" id="IPR012338">
    <property type="entry name" value="Beta-lactam/transpept-like"/>
</dbReference>
<feature type="compositionally biased region" description="Low complexity" evidence="3">
    <location>
        <begin position="234"/>
        <end position="271"/>
    </location>
</feature>
<evidence type="ECO:0000313" key="5">
    <source>
        <dbReference type="EMBL" id="TFH99960.1"/>
    </source>
</evidence>